<name>A0ACB6ZNT5_THEGA</name>
<protein>
    <submittedName>
        <fullName evidence="1">Uncharacterized protein</fullName>
    </submittedName>
</protein>
<gene>
    <name evidence="1" type="ORF">BDM02DRAFT_3110888</name>
</gene>
<reference evidence="1" key="1">
    <citation type="submission" date="2019-10" db="EMBL/GenBank/DDBJ databases">
        <authorList>
            <consortium name="DOE Joint Genome Institute"/>
            <person name="Kuo A."/>
            <person name="Miyauchi S."/>
            <person name="Kiss E."/>
            <person name="Drula E."/>
            <person name="Kohler A."/>
            <person name="Sanchez-Garcia M."/>
            <person name="Andreopoulos B."/>
            <person name="Barry K.W."/>
            <person name="Bonito G."/>
            <person name="Buee M."/>
            <person name="Carver A."/>
            <person name="Chen C."/>
            <person name="Cichocki N."/>
            <person name="Clum A."/>
            <person name="Culley D."/>
            <person name="Crous P.W."/>
            <person name="Fauchery L."/>
            <person name="Girlanda M."/>
            <person name="Hayes R."/>
            <person name="Keri Z."/>
            <person name="Labutti K."/>
            <person name="Lipzen A."/>
            <person name="Lombard V."/>
            <person name="Magnuson J."/>
            <person name="Maillard F."/>
            <person name="Morin E."/>
            <person name="Murat C."/>
            <person name="Nolan M."/>
            <person name="Ohm R."/>
            <person name="Pangilinan J."/>
            <person name="Pereira M."/>
            <person name="Perotto S."/>
            <person name="Peter M."/>
            <person name="Riley R."/>
            <person name="Sitrit Y."/>
            <person name="Stielow B."/>
            <person name="Szollosi G."/>
            <person name="Zifcakova L."/>
            <person name="Stursova M."/>
            <person name="Spatafora J.W."/>
            <person name="Tedersoo L."/>
            <person name="Vaario L.-M."/>
            <person name="Yamada A."/>
            <person name="Yan M."/>
            <person name="Wang P."/>
            <person name="Xu J."/>
            <person name="Bruns T."/>
            <person name="Baldrian P."/>
            <person name="Vilgalys R."/>
            <person name="Henrissat B."/>
            <person name="Grigoriev I.V."/>
            <person name="Hibbett D."/>
            <person name="Nagy L.G."/>
            <person name="Martin F.M."/>
        </authorList>
    </citation>
    <scope>NUCLEOTIDE SEQUENCE</scope>
    <source>
        <strain evidence="1">P2</strain>
    </source>
</reference>
<evidence type="ECO:0000313" key="1">
    <source>
        <dbReference type="EMBL" id="KAF9651189.1"/>
    </source>
</evidence>
<keyword evidence="2" id="KW-1185">Reference proteome</keyword>
<accession>A0ACB6ZNT5</accession>
<dbReference type="EMBL" id="MU117977">
    <property type="protein sequence ID" value="KAF9651189.1"/>
    <property type="molecule type" value="Genomic_DNA"/>
</dbReference>
<sequence>MSLIRSTRTIRRLHNHQRALYSNLSQGHAALDRGTPRHQHPQDERAKYVGSGMSHADKSRLDASNRTSGGKRASCEGAVGNKEGVGFQDQVGGAAGDRKNPEGGQGGEEEAQSPNIIGAVKQILGVKTKLGEVKQNSGGGRGVTGTGTFRKDFHTSSGSDVGTKESPQDHNRHLPSSGQRINHPESTSERVYKREANKAKEAADTSYEPDRLSGEQDKLRYGGKQNWSKESDDGKGIGGQDEGPDKGSARGRKPEGR</sequence>
<dbReference type="Proteomes" id="UP000886501">
    <property type="component" value="Unassembled WGS sequence"/>
</dbReference>
<evidence type="ECO:0000313" key="2">
    <source>
        <dbReference type="Proteomes" id="UP000886501"/>
    </source>
</evidence>
<proteinExistence type="predicted"/>
<organism evidence="1 2">
    <name type="scientific">Thelephora ganbajun</name>
    <name type="common">Ganba fungus</name>
    <dbReference type="NCBI Taxonomy" id="370292"/>
    <lineage>
        <taxon>Eukaryota</taxon>
        <taxon>Fungi</taxon>
        <taxon>Dikarya</taxon>
        <taxon>Basidiomycota</taxon>
        <taxon>Agaricomycotina</taxon>
        <taxon>Agaricomycetes</taxon>
        <taxon>Thelephorales</taxon>
        <taxon>Thelephoraceae</taxon>
        <taxon>Thelephora</taxon>
    </lineage>
</organism>
<comment type="caution">
    <text evidence="1">The sequence shown here is derived from an EMBL/GenBank/DDBJ whole genome shotgun (WGS) entry which is preliminary data.</text>
</comment>
<reference evidence="1" key="2">
    <citation type="journal article" date="2020" name="Nat. Commun.">
        <title>Large-scale genome sequencing of mycorrhizal fungi provides insights into the early evolution of symbiotic traits.</title>
        <authorList>
            <person name="Miyauchi S."/>
            <person name="Kiss E."/>
            <person name="Kuo A."/>
            <person name="Drula E."/>
            <person name="Kohler A."/>
            <person name="Sanchez-Garcia M."/>
            <person name="Morin E."/>
            <person name="Andreopoulos B."/>
            <person name="Barry K.W."/>
            <person name="Bonito G."/>
            <person name="Buee M."/>
            <person name="Carver A."/>
            <person name="Chen C."/>
            <person name="Cichocki N."/>
            <person name="Clum A."/>
            <person name="Culley D."/>
            <person name="Crous P.W."/>
            <person name="Fauchery L."/>
            <person name="Girlanda M."/>
            <person name="Hayes R.D."/>
            <person name="Keri Z."/>
            <person name="LaButti K."/>
            <person name="Lipzen A."/>
            <person name="Lombard V."/>
            <person name="Magnuson J."/>
            <person name="Maillard F."/>
            <person name="Murat C."/>
            <person name="Nolan M."/>
            <person name="Ohm R.A."/>
            <person name="Pangilinan J."/>
            <person name="Pereira M.F."/>
            <person name="Perotto S."/>
            <person name="Peter M."/>
            <person name="Pfister S."/>
            <person name="Riley R."/>
            <person name="Sitrit Y."/>
            <person name="Stielow J.B."/>
            <person name="Szollosi G."/>
            <person name="Zifcakova L."/>
            <person name="Stursova M."/>
            <person name="Spatafora J.W."/>
            <person name="Tedersoo L."/>
            <person name="Vaario L.M."/>
            <person name="Yamada A."/>
            <person name="Yan M."/>
            <person name="Wang P."/>
            <person name="Xu J."/>
            <person name="Bruns T."/>
            <person name="Baldrian P."/>
            <person name="Vilgalys R."/>
            <person name="Dunand C."/>
            <person name="Henrissat B."/>
            <person name="Grigoriev I.V."/>
            <person name="Hibbett D."/>
            <person name="Nagy L.G."/>
            <person name="Martin F.M."/>
        </authorList>
    </citation>
    <scope>NUCLEOTIDE SEQUENCE</scope>
    <source>
        <strain evidence="1">P2</strain>
    </source>
</reference>